<dbReference type="OrthoDB" id="9815825at2"/>
<dbReference type="InterPro" id="IPR055170">
    <property type="entry name" value="GFO_IDH_MocA-like_dom"/>
</dbReference>
<comment type="caution">
    <text evidence="3">The sequence shown here is derived from an EMBL/GenBank/DDBJ whole genome shotgun (WGS) entry which is preliminary data.</text>
</comment>
<feature type="domain" description="Gfo/Idh/MocA-like oxidoreductase N-terminal" evidence="1">
    <location>
        <begin position="22"/>
        <end position="121"/>
    </location>
</feature>
<sequence length="366" mass="37862">MALIGGGLGSFIGKIHQMGAALGAGIDLVAGSFSSDPERSRAAGASYGVTTDRCYADHDALFAGEAARDDGIDLVAIATPNHLHLPAALAAIKAGVHIMSDKPATATLAEALDLQAALRQGTSLYALSYSYSGYPMVREARARVAAGEIGTVRKVVVTYQQGWLSAPLEQNNARAAWRTDRSKSGVGGASADIGVHAFHLAEYVSGQRVAELLGDARGLVSGRALDDDCNALLHFDNGASGVLVVSQIAFGERNGLSIQVFGDAGALHWAFDTADVLTMINGDGSTVILRPMSPGLLSSTPLAPGLGNGLIVPFAVLYRDFAAAIGGDMTRIGSVLPGIDEGVRSMRFIERVVDSSANPSGWTTLA</sequence>
<proteinExistence type="predicted"/>
<dbReference type="Gene3D" id="3.40.50.720">
    <property type="entry name" value="NAD(P)-binding Rossmann-like Domain"/>
    <property type="match status" value="1"/>
</dbReference>
<dbReference type="GO" id="GO:0000166">
    <property type="term" value="F:nucleotide binding"/>
    <property type="evidence" value="ECO:0007669"/>
    <property type="project" value="InterPro"/>
</dbReference>
<feature type="domain" description="GFO/IDH/MocA-like oxidoreductase" evidence="2">
    <location>
        <begin position="137"/>
        <end position="267"/>
    </location>
</feature>
<dbReference type="InterPro" id="IPR051317">
    <property type="entry name" value="Gfo/Idh/MocA_oxidoreduct"/>
</dbReference>
<dbReference type="PANTHER" id="PTHR43708">
    <property type="entry name" value="CONSERVED EXPRESSED OXIDOREDUCTASE (EUROFUNG)"/>
    <property type="match status" value="1"/>
</dbReference>
<dbReference type="Gene3D" id="3.30.360.10">
    <property type="entry name" value="Dihydrodipicolinate Reductase, domain 2"/>
    <property type="match status" value="1"/>
</dbReference>
<dbReference type="AlphaFoldDB" id="A0A502FYW2"/>
<evidence type="ECO:0000313" key="3">
    <source>
        <dbReference type="EMBL" id="TPG54581.1"/>
    </source>
</evidence>
<evidence type="ECO:0000313" key="4">
    <source>
        <dbReference type="Proteomes" id="UP000319931"/>
    </source>
</evidence>
<dbReference type="EMBL" id="RCZC01000002">
    <property type="protein sequence ID" value="TPG54581.1"/>
    <property type="molecule type" value="Genomic_DNA"/>
</dbReference>
<dbReference type="PANTHER" id="PTHR43708:SF3">
    <property type="entry name" value="OXIDOREDUCTASE"/>
    <property type="match status" value="1"/>
</dbReference>
<keyword evidence="4" id="KW-1185">Reference proteome</keyword>
<dbReference type="Pfam" id="PF22725">
    <property type="entry name" value="GFO_IDH_MocA_C3"/>
    <property type="match status" value="1"/>
</dbReference>
<dbReference type="InterPro" id="IPR000683">
    <property type="entry name" value="Gfo/Idh/MocA-like_OxRdtase_N"/>
</dbReference>
<dbReference type="SUPFAM" id="SSF51735">
    <property type="entry name" value="NAD(P)-binding Rossmann-fold domains"/>
    <property type="match status" value="1"/>
</dbReference>
<evidence type="ECO:0000259" key="2">
    <source>
        <dbReference type="Pfam" id="PF22725"/>
    </source>
</evidence>
<name>A0A502FYW2_9SPHN</name>
<dbReference type="Proteomes" id="UP000319931">
    <property type="component" value="Unassembled WGS sequence"/>
</dbReference>
<accession>A0A502FYW2</accession>
<dbReference type="InterPro" id="IPR036291">
    <property type="entry name" value="NAD(P)-bd_dom_sf"/>
</dbReference>
<dbReference type="SUPFAM" id="SSF55347">
    <property type="entry name" value="Glyceraldehyde-3-phosphate dehydrogenase-like, C-terminal domain"/>
    <property type="match status" value="1"/>
</dbReference>
<protein>
    <submittedName>
        <fullName evidence="3">Gfo/Idh/MocA family oxidoreductase</fullName>
    </submittedName>
</protein>
<gene>
    <name evidence="3" type="ORF">EAH76_08055</name>
</gene>
<evidence type="ECO:0000259" key="1">
    <source>
        <dbReference type="Pfam" id="PF01408"/>
    </source>
</evidence>
<reference evidence="3 4" key="1">
    <citation type="journal article" date="2019" name="Environ. Microbiol.">
        <title>Species interactions and distinct microbial communities in high Arctic permafrost affected cryosols are associated with the CH4 and CO2 gas fluxes.</title>
        <authorList>
            <person name="Altshuler I."/>
            <person name="Hamel J."/>
            <person name="Turney S."/>
            <person name="Magnuson E."/>
            <person name="Levesque R."/>
            <person name="Greer C."/>
            <person name="Whyte L.G."/>
        </authorList>
    </citation>
    <scope>NUCLEOTIDE SEQUENCE [LARGE SCALE GENOMIC DNA]</scope>
    <source>
        <strain evidence="3 4">E6.1</strain>
    </source>
</reference>
<dbReference type="Pfam" id="PF01408">
    <property type="entry name" value="GFO_IDH_MocA"/>
    <property type="match status" value="1"/>
</dbReference>
<organism evidence="3 4">
    <name type="scientific">Sphingomonas glacialis</name>
    <dbReference type="NCBI Taxonomy" id="658225"/>
    <lineage>
        <taxon>Bacteria</taxon>
        <taxon>Pseudomonadati</taxon>
        <taxon>Pseudomonadota</taxon>
        <taxon>Alphaproteobacteria</taxon>
        <taxon>Sphingomonadales</taxon>
        <taxon>Sphingomonadaceae</taxon>
        <taxon>Sphingomonas</taxon>
    </lineage>
</organism>